<dbReference type="NCBIfam" id="TIGR01488">
    <property type="entry name" value="HAD-SF-IB"/>
    <property type="match status" value="1"/>
</dbReference>
<dbReference type="Proteomes" id="UP001173465">
    <property type="component" value="Unassembled WGS sequence"/>
</dbReference>
<evidence type="ECO:0000256" key="1">
    <source>
        <dbReference type="ARBA" id="ARBA00022723"/>
    </source>
</evidence>
<reference evidence="5" key="3">
    <citation type="journal article" date="2022" name="Sci. Total Environ.">
        <title>Prevalence, transmission, and molecular epidemiology of tet(X)-positive bacteria among humans, animals, and environmental niches in China: An epidemiological, and genomic-based study.</title>
        <authorList>
            <person name="Dong N."/>
            <person name="Zeng Y."/>
            <person name="Cai C."/>
            <person name="Sun C."/>
            <person name="Lu J."/>
            <person name="Liu C."/>
            <person name="Zhou H."/>
            <person name="Sun Q."/>
            <person name="Shu L."/>
            <person name="Wang H."/>
            <person name="Wang Y."/>
            <person name="Wang S."/>
            <person name="Wu C."/>
            <person name="Chan E.W."/>
            <person name="Chen G."/>
            <person name="Shen Z."/>
            <person name="Chen S."/>
            <person name="Zhang R."/>
        </authorList>
    </citation>
    <scope>NUCLEOTIDE SEQUENCE</scope>
    <source>
        <strain evidence="5">DF46-2-2</strain>
    </source>
</reference>
<keyword evidence="6" id="KW-1185">Reference proteome</keyword>
<keyword evidence="2 5" id="KW-0378">Hydrolase</keyword>
<reference evidence="5" key="2">
    <citation type="submission" date="2020-06" db="EMBL/GenBank/DDBJ databases">
        <authorList>
            <person name="Dong N."/>
        </authorList>
    </citation>
    <scope>NUCLEOTIDE SEQUENCE</scope>
    <source>
        <strain evidence="5">DF46-2-2</strain>
    </source>
</reference>
<evidence type="ECO:0000313" key="4">
    <source>
        <dbReference type="EMBL" id="AKX59407.1"/>
    </source>
</evidence>
<dbReference type="InterPro" id="IPR023214">
    <property type="entry name" value="HAD_sf"/>
</dbReference>
<dbReference type="PATRIC" id="fig|1697053.3.peg.1565"/>
<organism evidence="4 6">
    <name type="scientific">Thiopseudomonas alkaliphila</name>
    <dbReference type="NCBI Taxonomy" id="1697053"/>
    <lineage>
        <taxon>Bacteria</taxon>
        <taxon>Pseudomonadati</taxon>
        <taxon>Pseudomonadota</taxon>
        <taxon>Gammaproteobacteria</taxon>
        <taxon>Pseudomonadales</taxon>
        <taxon>Pseudomonadaceae</taxon>
        <taxon>Thiopseudomonas</taxon>
    </lineage>
</organism>
<dbReference type="InterPro" id="IPR036412">
    <property type="entry name" value="HAD-like_sf"/>
</dbReference>
<dbReference type="CDD" id="cd02612">
    <property type="entry name" value="HAD_PGPPase"/>
    <property type="match status" value="1"/>
</dbReference>
<dbReference type="RefSeq" id="WP_053100585.1">
    <property type="nucleotide sequence ID" value="NZ_CP012358.1"/>
</dbReference>
<dbReference type="SUPFAM" id="SSF56784">
    <property type="entry name" value="HAD-like"/>
    <property type="match status" value="1"/>
</dbReference>
<dbReference type="GO" id="GO:0046872">
    <property type="term" value="F:metal ion binding"/>
    <property type="evidence" value="ECO:0007669"/>
    <property type="project" value="UniProtKB-KW"/>
</dbReference>
<dbReference type="PANTHER" id="PTHR43344">
    <property type="entry name" value="PHOSPHOSERINE PHOSPHATASE"/>
    <property type="match status" value="1"/>
</dbReference>
<dbReference type="Gene3D" id="3.40.50.1000">
    <property type="entry name" value="HAD superfamily/HAD-like"/>
    <property type="match status" value="1"/>
</dbReference>
<dbReference type="Gene3D" id="1.20.1440.100">
    <property type="entry name" value="SG protein - dephosphorylation function"/>
    <property type="match status" value="1"/>
</dbReference>
<dbReference type="STRING" id="1697053.AKN87_07675"/>
<evidence type="ECO:0000313" key="6">
    <source>
        <dbReference type="Proteomes" id="UP000063953"/>
    </source>
</evidence>
<proteinExistence type="predicted"/>
<dbReference type="PANTHER" id="PTHR43344:SF13">
    <property type="entry name" value="PHOSPHATASE RV3661-RELATED"/>
    <property type="match status" value="1"/>
</dbReference>
<dbReference type="GeneID" id="93984145"/>
<protein>
    <submittedName>
        <fullName evidence="5">HAD family hydrolase</fullName>
    </submittedName>
    <submittedName>
        <fullName evidence="4">Phosphoserine phosphatase</fullName>
    </submittedName>
</protein>
<dbReference type="Pfam" id="PF12710">
    <property type="entry name" value="HAD"/>
    <property type="match status" value="1"/>
</dbReference>
<dbReference type="EMBL" id="CP012365">
    <property type="protein sequence ID" value="AKX59407.1"/>
    <property type="molecule type" value="Genomic_DNA"/>
</dbReference>
<reference evidence="4 6" key="1">
    <citation type="journal article" date="2015" name="Genome Announc.">
        <title>Genome Sequences of Oblitimonas alkaliphila gen. nov. sp. nov. (Proposed), a Novel Bacterium of the Pseudomonadaceae Family.</title>
        <authorList>
            <person name="Lauer A.C."/>
            <person name="Nicholson A.C."/>
            <person name="Humrighouse B.W."/>
            <person name="Emery B."/>
            <person name="Drobish A."/>
            <person name="Juieng P."/>
            <person name="Loparev V."/>
            <person name="McQuiston J.R."/>
        </authorList>
    </citation>
    <scope>NUCLEOTIDE SEQUENCE [LARGE SCALE GENOMIC DNA]</scope>
    <source>
        <strain evidence="4 6">E5571</strain>
    </source>
</reference>
<keyword evidence="3" id="KW-0460">Magnesium</keyword>
<evidence type="ECO:0000256" key="2">
    <source>
        <dbReference type="ARBA" id="ARBA00022801"/>
    </source>
</evidence>
<dbReference type="KEGG" id="pbb:AKN87_07675"/>
<evidence type="ECO:0000256" key="3">
    <source>
        <dbReference type="ARBA" id="ARBA00022842"/>
    </source>
</evidence>
<sequence length="218" mass="24632">MRLAIFDLDNTLLGGDSDHLWGEYLCQRGILDAEQYKARNDAFYEDYLAGRLDILAYQNFSQEILAKAEPAQLAQWHAEFMRDCIEPIILAKGEALLEKRRSEGYTLLIITATNRFITGPIAKRLGVDYLIATECGMENGRYTGQVVGQPSYHAGKVVRLNEWLAQHKAASLEGSYFYSDSHNDLPLLEEVSYPVAVDPDDTLRAIAQERGWTILSLR</sequence>
<evidence type="ECO:0000313" key="5">
    <source>
        <dbReference type="EMBL" id="MDM1695977.1"/>
    </source>
</evidence>
<dbReference type="InterPro" id="IPR050582">
    <property type="entry name" value="HAD-like_SerB"/>
</dbReference>
<dbReference type="NCBIfam" id="TIGR01490">
    <property type="entry name" value="HAD-SF-IB-hyp1"/>
    <property type="match status" value="1"/>
</dbReference>
<dbReference type="InterPro" id="IPR006385">
    <property type="entry name" value="HAD_hydro_SerB1"/>
</dbReference>
<dbReference type="GO" id="GO:0016787">
    <property type="term" value="F:hydrolase activity"/>
    <property type="evidence" value="ECO:0007669"/>
    <property type="project" value="UniProtKB-KW"/>
</dbReference>
<gene>
    <name evidence="4" type="ORF">AKN88_05255</name>
    <name evidence="5" type="ORF">HX099_04755</name>
</gene>
<dbReference type="EMBL" id="JACANB010000002">
    <property type="protein sequence ID" value="MDM1695977.1"/>
    <property type="molecule type" value="Genomic_DNA"/>
</dbReference>
<dbReference type="AlphaFoldDB" id="A0A0K1XE09"/>
<accession>A0A0K1XE09</accession>
<keyword evidence="1" id="KW-0479">Metal-binding</keyword>
<dbReference type="Proteomes" id="UP000063953">
    <property type="component" value="Chromosome"/>
</dbReference>
<name>A0A0K1XE09_9GAMM</name>